<evidence type="ECO:0000313" key="1">
    <source>
        <dbReference type="EMBL" id="CRH00460.1"/>
    </source>
</evidence>
<organism evidence="1 2">
    <name type="scientific">Plasmodium relictum</name>
    <dbReference type="NCBI Taxonomy" id="85471"/>
    <lineage>
        <taxon>Eukaryota</taxon>
        <taxon>Sar</taxon>
        <taxon>Alveolata</taxon>
        <taxon>Apicomplexa</taxon>
        <taxon>Aconoidasida</taxon>
        <taxon>Haemosporida</taxon>
        <taxon>Plasmodiidae</taxon>
        <taxon>Plasmodium</taxon>
        <taxon>Plasmodium (Haemamoeba)</taxon>
    </lineage>
</organism>
<dbReference type="SUPFAM" id="SSF54447">
    <property type="entry name" value="ssDNA-binding transcriptional regulator domain"/>
    <property type="match status" value="1"/>
</dbReference>
<accession>A0A1J1H6Q4</accession>
<dbReference type="InterPro" id="IPR009044">
    <property type="entry name" value="ssDNA-bd_transcriptional_reg"/>
</dbReference>
<dbReference type="VEuPathDB" id="PlasmoDB:PRELSG_1011400"/>
<dbReference type="OrthoDB" id="377551at2759"/>
<dbReference type="RefSeq" id="XP_028533463.1">
    <property type="nucleotide sequence ID" value="XM_028677033.1"/>
</dbReference>
<dbReference type="AlphaFoldDB" id="A0A1J1H6Q4"/>
<evidence type="ECO:0000313" key="2">
    <source>
        <dbReference type="Proteomes" id="UP000220158"/>
    </source>
</evidence>
<reference evidence="1 2" key="1">
    <citation type="submission" date="2015-04" db="EMBL/GenBank/DDBJ databases">
        <authorList>
            <consortium name="Pathogen Informatics"/>
        </authorList>
    </citation>
    <scope>NUCLEOTIDE SEQUENCE [LARGE SCALE GENOMIC DNA]</scope>
    <source>
        <strain evidence="1 2">SGS1</strain>
    </source>
</reference>
<proteinExistence type="predicted"/>
<dbReference type="Proteomes" id="UP000220158">
    <property type="component" value="Chromosome 10"/>
</dbReference>
<dbReference type="OMA" id="CLIKPIY"/>
<protein>
    <submittedName>
        <fullName evidence="1">Uncharacterized protein</fullName>
    </submittedName>
</protein>
<keyword evidence="2" id="KW-1185">Reference proteome</keyword>
<dbReference type="Gene3D" id="2.30.31.10">
    <property type="entry name" value="Transcriptional Coactivator Pc4, Chain A"/>
    <property type="match status" value="1"/>
</dbReference>
<dbReference type="GeneID" id="39736580"/>
<dbReference type="GO" id="GO:0003677">
    <property type="term" value="F:DNA binding"/>
    <property type="evidence" value="ECO:0007669"/>
    <property type="project" value="InterPro"/>
</dbReference>
<dbReference type="KEGG" id="prel:PRELSG_1011400"/>
<dbReference type="EMBL" id="LN835305">
    <property type="protein sequence ID" value="CRH00460.1"/>
    <property type="molecule type" value="Genomic_DNA"/>
</dbReference>
<sequence>MKRNYIIKYFNKISHVKYYNSTSKGILNNGKNENSGNLIKNKFDNKFMNLVNKNKYNTYKNRVFNTSMYNNLHPGYMNNNENNNNNLSSHSNYKYDAYNYYQPKHNSNVNNENSDNTSYQYFSIFGSTAMCLIKPVFPDYIINKNKLTIYGKGGFQFMFMRKQNNSNKYDKDNKMIIFLKINSLSNVLSLKDMEKFKNAIVIKGSNNNYLIIDKHKEKKDHIVIKYKYQPSNTVDNNFNEINNSLNIDINDNININDVNEEKKGHFEELHVSAPFTEFLIFQKAANLLLPQLIGWAKHN</sequence>
<dbReference type="GO" id="GO:0006355">
    <property type="term" value="P:regulation of DNA-templated transcription"/>
    <property type="evidence" value="ECO:0007669"/>
    <property type="project" value="InterPro"/>
</dbReference>
<gene>
    <name evidence="1" type="ORF">PRELSG_1011400</name>
</gene>
<name>A0A1J1H6Q4_PLARL</name>